<accession>A0A0P7D4C1</accession>
<name>A0A0P7D4C1_PSEPU</name>
<proteinExistence type="predicted"/>
<reference evidence="1 2" key="1">
    <citation type="submission" date="2015-10" db="EMBL/GenBank/DDBJ databases">
        <title>Pseudomonas putida clinical strains.</title>
        <authorList>
            <person name="Molina L."/>
            <person name="Udaondo Z."/>
        </authorList>
    </citation>
    <scope>NUCLEOTIDE SEQUENCE [LARGE SCALE GENOMIC DNA]</scope>
    <source>
        <strain evidence="1 2">HB13667</strain>
    </source>
</reference>
<dbReference type="EMBL" id="LKKS01000102">
    <property type="protein sequence ID" value="KPM62818.1"/>
    <property type="molecule type" value="Genomic_DNA"/>
</dbReference>
<comment type="caution">
    <text evidence="1">The sequence shown here is derived from an EMBL/GenBank/DDBJ whole genome shotgun (WGS) entry which is preliminary data.</text>
</comment>
<gene>
    <name evidence="1" type="ORF">HB13667_16670</name>
</gene>
<evidence type="ECO:0000313" key="1">
    <source>
        <dbReference type="EMBL" id="KPM62818.1"/>
    </source>
</evidence>
<sequence length="458" mass="50743">MLIIDYMSVSLTGCGVEARFLLEAMVCRALRDGADTIPGNAKALAKWLHVSERMVSGALVELVSCGAVCRLSRGVGRGRPAVTYRIAAAEMALLREKKSSYGAHAKLLERLFSGDDLTVEMLGAVSKTEAKRAALSKVGSPAPPGARGRTSASNRLLLGTLLVRADRFGQVTGVSNLELIRLTGLDAESLKHRLKRLLAVGLIRTYVPGATSSVFRAGKISSTYFLNLNHPAFGLKRNCAVVVHRLGWEDERRVSHEESLWRDVLRVSKHGSGVRTESPSAVIRFLAGQRGVVFRLLQFMLLQYASELLARHWRELGTKGFVDDGWVRERIEGDLRKSSMPEGGQDDADKEWKAVISYFHGEVLKIARDYRSRFGQAEWIEFDSGGLRILPVLRDTGYSIITVLLQPPPEWVSECTVLLEQRPRVVIPESYSAEADMDLVTRIHYGLASYPAKRLLMK</sequence>
<dbReference type="RefSeq" id="WP_054573033.1">
    <property type="nucleotide sequence ID" value="NZ_LKKS01000102.1"/>
</dbReference>
<organism evidence="1 2">
    <name type="scientific">Pseudomonas putida</name>
    <name type="common">Arthrobacter siderocapsulatus</name>
    <dbReference type="NCBI Taxonomy" id="303"/>
    <lineage>
        <taxon>Bacteria</taxon>
        <taxon>Pseudomonadati</taxon>
        <taxon>Pseudomonadota</taxon>
        <taxon>Gammaproteobacteria</taxon>
        <taxon>Pseudomonadales</taxon>
        <taxon>Pseudomonadaceae</taxon>
        <taxon>Pseudomonas</taxon>
    </lineage>
</organism>
<protein>
    <submittedName>
        <fullName evidence="1">Uncharacterized protein</fullName>
    </submittedName>
</protein>
<dbReference type="Proteomes" id="UP000050437">
    <property type="component" value="Unassembled WGS sequence"/>
</dbReference>
<dbReference type="AlphaFoldDB" id="A0A0P7D4C1"/>
<evidence type="ECO:0000313" key="2">
    <source>
        <dbReference type="Proteomes" id="UP000050437"/>
    </source>
</evidence>